<evidence type="ECO:0008006" key="5">
    <source>
        <dbReference type="Google" id="ProtNLM"/>
    </source>
</evidence>
<dbReference type="RefSeq" id="WP_011373395.1">
    <property type="nucleotide sequence ID" value="NC_007575.1"/>
</dbReference>
<dbReference type="PANTHER" id="PTHR38730:SF1">
    <property type="entry name" value="SLL7028 PROTEIN"/>
    <property type="match status" value="1"/>
</dbReference>
<dbReference type="OrthoDB" id="9761650at2"/>
<dbReference type="eggNOG" id="COG3864">
    <property type="taxonomic scope" value="Bacteria"/>
</dbReference>
<dbReference type="InterPro" id="IPR018698">
    <property type="entry name" value="VWA-like_dom"/>
</dbReference>
<accession>Q30PM6</accession>
<dbReference type="AlphaFoldDB" id="Q30PM6"/>
<organism evidence="3 4">
    <name type="scientific">Sulfurimonas denitrificans (strain ATCC 33889 / DSM 1251)</name>
    <name type="common">Thiomicrospira denitrificans (strain ATCC 33889 / DSM 1251)</name>
    <dbReference type="NCBI Taxonomy" id="326298"/>
    <lineage>
        <taxon>Bacteria</taxon>
        <taxon>Pseudomonadati</taxon>
        <taxon>Campylobacterota</taxon>
        <taxon>Epsilonproteobacteria</taxon>
        <taxon>Campylobacterales</taxon>
        <taxon>Sulfurimonadaceae</taxon>
        <taxon>Sulfurimonas</taxon>
    </lineage>
</organism>
<keyword evidence="4" id="KW-1185">Reference proteome</keyword>
<dbReference type="InterPro" id="IPR025154">
    <property type="entry name" value="Put_metallopeptidase_dom"/>
</dbReference>
<dbReference type="Pfam" id="PF09967">
    <property type="entry name" value="DUF2201"/>
    <property type="match status" value="1"/>
</dbReference>
<reference evidence="3 4" key="1">
    <citation type="journal article" date="2008" name="Appl. Environ. Microbiol.">
        <title>Genome of the epsilonproteobacterial chemolithoautotroph Sulfurimonas denitrificans.</title>
        <authorList>
            <person name="Sievert S.M."/>
            <person name="Scott K.M."/>
            <person name="Klotz M.G."/>
            <person name="Chain P.S.G."/>
            <person name="Hauser L.J."/>
            <person name="Hemp J."/>
            <person name="Huegler M."/>
            <person name="Land M."/>
            <person name="Lapidus A."/>
            <person name="Larimer F.W."/>
            <person name="Lucas S."/>
            <person name="Malfatti S.A."/>
            <person name="Meyer F."/>
            <person name="Paulsen I.T."/>
            <person name="Ren Q."/>
            <person name="Simon J."/>
            <person name="Bailey K."/>
            <person name="Diaz E."/>
            <person name="Fitzpatrick K.A."/>
            <person name="Glover B."/>
            <person name="Gwatney N."/>
            <person name="Korajkic A."/>
            <person name="Long A."/>
            <person name="Mobberley J.M."/>
            <person name="Pantry S.N."/>
            <person name="Pazder G."/>
            <person name="Peterson S."/>
            <person name="Quintanilla J.D."/>
            <person name="Sprinkle R."/>
            <person name="Stephens J."/>
            <person name="Thomas P."/>
            <person name="Vaughn R."/>
            <person name="Weber M.J."/>
            <person name="Wooten L.L."/>
        </authorList>
    </citation>
    <scope>NUCLEOTIDE SEQUENCE [LARGE SCALE GENOMIC DNA]</scope>
    <source>
        <strain evidence="4">ATCC 33889 / DSM 1251</strain>
    </source>
</reference>
<dbReference type="KEGG" id="tdn:Suden_1781"/>
<dbReference type="Proteomes" id="UP000002714">
    <property type="component" value="Chromosome"/>
</dbReference>
<dbReference type="HOGENOM" id="CLU_038906_1_0_7"/>
<feature type="domain" description="Putative metallopeptidase" evidence="2">
    <location>
        <begin position="4"/>
        <end position="239"/>
    </location>
</feature>
<dbReference type="EMBL" id="CP000153">
    <property type="protein sequence ID" value="ABB45055.1"/>
    <property type="molecule type" value="Genomic_DNA"/>
</dbReference>
<evidence type="ECO:0000259" key="2">
    <source>
        <dbReference type="Pfam" id="PF13203"/>
    </source>
</evidence>
<evidence type="ECO:0000313" key="3">
    <source>
        <dbReference type="EMBL" id="ABB45055.1"/>
    </source>
</evidence>
<proteinExistence type="predicted"/>
<evidence type="ECO:0000313" key="4">
    <source>
        <dbReference type="Proteomes" id="UP000002714"/>
    </source>
</evidence>
<name>Q30PM6_SULDN</name>
<feature type="domain" description="VWA-like" evidence="1">
    <location>
        <begin position="248"/>
        <end position="369"/>
    </location>
</feature>
<protein>
    <recommendedName>
        <fullName evidence="5">VWA-like domain-containing protein</fullName>
    </recommendedName>
</protein>
<dbReference type="Pfam" id="PF13203">
    <property type="entry name" value="DUF2201_N"/>
    <property type="match status" value="1"/>
</dbReference>
<gene>
    <name evidence="3" type="ordered locus">Suden_1781</name>
</gene>
<sequence length="370" mass="42302">MSIDQKISQAKAKLLVNYPLFGALASKLELSVNDDIESFKSNGIKLEYNSDFLAELSDGEMEFVFANGAMHASLAHESRRNGRSGWLWQLATDYAINDMLVKNSLLRPHGAHYSKRFSGMYAEEIYAELKDDILRDELEYEADDIEDTKSDSDNQNSSKNPEFIQEEQLFEEFAKAKFDESQKNNEIPASMERFFTLTCNSKIDWRDELRVALDKFYRDDYTLLPPSKKLLYSGIYLPSSKSQTFRFVVAIDSSGSVDEILLGTFLSELNFIMNTFSNFHLDLLVCDDKIQTHKTFYSGDILEVELNGGGATDFRAVFEFIEKGQEDVKLLLYFSDLDGIFPKNSPMYEVKWIAPKESQVPFGEVIVMEP</sequence>
<evidence type="ECO:0000259" key="1">
    <source>
        <dbReference type="Pfam" id="PF09967"/>
    </source>
</evidence>
<dbReference type="PANTHER" id="PTHR38730">
    <property type="entry name" value="SLL7028 PROTEIN"/>
    <property type="match status" value="1"/>
</dbReference>
<dbReference type="STRING" id="326298.Suden_1781"/>